<accession>A0A6N9TVN2</accession>
<comment type="caution">
    <text evidence="1">The sequence shown here is derived from an EMBL/GenBank/DDBJ whole genome shotgun (WGS) entry which is preliminary data.</text>
</comment>
<dbReference type="EMBL" id="JAAGRR010000065">
    <property type="protein sequence ID" value="NDY42546.1"/>
    <property type="molecule type" value="Genomic_DNA"/>
</dbReference>
<proteinExistence type="predicted"/>
<dbReference type="PANTHER" id="PTHR11669">
    <property type="entry name" value="REPLICATION FACTOR C / DNA POLYMERASE III GAMMA-TAU SUBUNIT"/>
    <property type="match status" value="1"/>
</dbReference>
<dbReference type="SUPFAM" id="SSF52540">
    <property type="entry name" value="P-loop containing nucleoside triphosphate hydrolases"/>
    <property type="match status" value="1"/>
</dbReference>
<dbReference type="GO" id="GO:0006261">
    <property type="term" value="P:DNA-templated DNA replication"/>
    <property type="evidence" value="ECO:0007669"/>
    <property type="project" value="TreeGrafter"/>
</dbReference>
<dbReference type="RefSeq" id="WP_163298684.1">
    <property type="nucleotide sequence ID" value="NZ_JAAGRR010000065.1"/>
</dbReference>
<organism evidence="1 2">
    <name type="scientific">Dissulfurirhabdus thermomarina</name>
    <dbReference type="NCBI Taxonomy" id="1765737"/>
    <lineage>
        <taxon>Bacteria</taxon>
        <taxon>Deltaproteobacteria</taxon>
        <taxon>Dissulfurirhabdaceae</taxon>
        <taxon>Dissulfurirhabdus</taxon>
    </lineage>
</organism>
<reference evidence="1 2" key="1">
    <citation type="submission" date="2020-02" db="EMBL/GenBank/DDBJ databases">
        <title>Comparative genomics of sulfur disproportionating microorganisms.</title>
        <authorList>
            <person name="Ward L.M."/>
            <person name="Bertran E."/>
            <person name="Johnston D.T."/>
        </authorList>
    </citation>
    <scope>NUCLEOTIDE SEQUENCE [LARGE SCALE GENOMIC DNA]</scope>
    <source>
        <strain evidence="1 2">DSM 100025</strain>
    </source>
</reference>
<dbReference type="AlphaFoldDB" id="A0A6N9TVN2"/>
<evidence type="ECO:0000313" key="1">
    <source>
        <dbReference type="EMBL" id="NDY42546.1"/>
    </source>
</evidence>
<protein>
    <submittedName>
        <fullName evidence="1">DNA polymerase III subunit</fullName>
    </submittedName>
</protein>
<name>A0A6N9TVN2_DISTH</name>
<dbReference type="Gene3D" id="3.40.50.300">
    <property type="entry name" value="P-loop containing nucleotide triphosphate hydrolases"/>
    <property type="match status" value="1"/>
</dbReference>
<dbReference type="Pfam" id="PF13177">
    <property type="entry name" value="DNA_pol3_delta2"/>
    <property type="match status" value="1"/>
</dbReference>
<dbReference type="InterPro" id="IPR050238">
    <property type="entry name" value="DNA_Rep/Repair_Clamp_Loader"/>
</dbReference>
<dbReference type="Proteomes" id="UP000469346">
    <property type="component" value="Unassembled WGS sequence"/>
</dbReference>
<dbReference type="PANTHER" id="PTHR11669:SF8">
    <property type="entry name" value="DNA POLYMERASE III SUBUNIT DELTA"/>
    <property type="match status" value="1"/>
</dbReference>
<dbReference type="InterPro" id="IPR027417">
    <property type="entry name" value="P-loop_NTPase"/>
</dbReference>
<sequence>MTPADGTTAVTGPAARLLSRILRRDLLAHAYLVTGPGEDRREALAAGFAGVLLCRSPGLDEAGPAPCGTCPACGKFRRRTHPDFLEVRPDGAMIRIDQVRALCAALAFAPLEGERRVCLVHGAHRMNPEAANAFLKTLEEPPAGTFFLLTAPTARSVLSTIASRCQPVRTRAARPAETAAGLPGEPGAALAAAVLADGDPERAAAYLAPPVAEMRRRLLDAVSAEAPADPARLLELAAGLAEDREQLAAALGVMRALVRDLLLVQGGGGVSDLELANPDFAAAVRSVAARRDAADLAAFSAWLDRAEVWLERNVAPDFLAEGMLLAWWGAGAA</sequence>
<gene>
    <name evidence="1" type="ORF">G3N55_06785</name>
</gene>
<keyword evidence="2" id="KW-1185">Reference proteome</keyword>
<evidence type="ECO:0000313" key="2">
    <source>
        <dbReference type="Proteomes" id="UP000469346"/>
    </source>
</evidence>